<feature type="compositionally biased region" description="Polar residues" evidence="4">
    <location>
        <begin position="420"/>
        <end position="429"/>
    </location>
</feature>
<dbReference type="AlphaFoldDB" id="A0A5C5ZMI2"/>
<dbReference type="CDD" id="cd06267">
    <property type="entry name" value="PBP1_LacI_sugar_binding-like"/>
    <property type="match status" value="1"/>
</dbReference>
<dbReference type="Proteomes" id="UP000315440">
    <property type="component" value="Unassembled WGS sequence"/>
</dbReference>
<keyword evidence="2" id="KW-0238">DNA-binding</keyword>
<dbReference type="EMBL" id="SJPQ01000002">
    <property type="protein sequence ID" value="TWT88370.1"/>
    <property type="molecule type" value="Genomic_DNA"/>
</dbReference>
<evidence type="ECO:0000256" key="1">
    <source>
        <dbReference type="ARBA" id="ARBA00023015"/>
    </source>
</evidence>
<dbReference type="OrthoDB" id="9788209at2"/>
<dbReference type="Pfam" id="PF13377">
    <property type="entry name" value="Peripla_BP_3"/>
    <property type="match status" value="1"/>
</dbReference>
<organism evidence="6 7">
    <name type="scientific">Pseudobythopirellula maris</name>
    <dbReference type="NCBI Taxonomy" id="2527991"/>
    <lineage>
        <taxon>Bacteria</taxon>
        <taxon>Pseudomonadati</taxon>
        <taxon>Planctomycetota</taxon>
        <taxon>Planctomycetia</taxon>
        <taxon>Pirellulales</taxon>
        <taxon>Lacipirellulaceae</taxon>
        <taxon>Pseudobythopirellula</taxon>
    </lineage>
</organism>
<evidence type="ECO:0000256" key="3">
    <source>
        <dbReference type="ARBA" id="ARBA00023163"/>
    </source>
</evidence>
<keyword evidence="1" id="KW-0805">Transcription regulation</keyword>
<feature type="region of interest" description="Disordered" evidence="4">
    <location>
        <begin position="345"/>
        <end position="429"/>
    </location>
</feature>
<feature type="domain" description="HTH lacI-type" evidence="5">
    <location>
        <begin position="3"/>
        <end position="61"/>
    </location>
</feature>
<dbReference type="InterPro" id="IPR010982">
    <property type="entry name" value="Lambda_DNA-bd_dom_sf"/>
</dbReference>
<evidence type="ECO:0000256" key="4">
    <source>
        <dbReference type="SAM" id="MobiDB-lite"/>
    </source>
</evidence>
<dbReference type="GO" id="GO:0003700">
    <property type="term" value="F:DNA-binding transcription factor activity"/>
    <property type="evidence" value="ECO:0007669"/>
    <property type="project" value="TreeGrafter"/>
</dbReference>
<dbReference type="CDD" id="cd01392">
    <property type="entry name" value="HTH_LacI"/>
    <property type="match status" value="1"/>
</dbReference>
<dbReference type="SUPFAM" id="SSF53822">
    <property type="entry name" value="Periplasmic binding protein-like I"/>
    <property type="match status" value="1"/>
</dbReference>
<feature type="compositionally biased region" description="Low complexity" evidence="4">
    <location>
        <begin position="395"/>
        <end position="412"/>
    </location>
</feature>
<dbReference type="InterPro" id="IPR046335">
    <property type="entry name" value="LacI/GalR-like_sensor"/>
</dbReference>
<dbReference type="SMART" id="SM00354">
    <property type="entry name" value="HTH_LACI"/>
    <property type="match status" value="1"/>
</dbReference>
<accession>A0A5C5ZMI2</accession>
<feature type="region of interest" description="Disordered" evidence="4">
    <location>
        <begin position="306"/>
        <end position="325"/>
    </location>
</feature>
<dbReference type="Gene3D" id="1.10.260.40">
    <property type="entry name" value="lambda repressor-like DNA-binding domains"/>
    <property type="match status" value="1"/>
</dbReference>
<evidence type="ECO:0000259" key="5">
    <source>
        <dbReference type="PROSITE" id="PS50932"/>
    </source>
</evidence>
<dbReference type="InterPro" id="IPR028082">
    <property type="entry name" value="Peripla_BP_I"/>
</dbReference>
<evidence type="ECO:0000313" key="6">
    <source>
        <dbReference type="EMBL" id="TWT88370.1"/>
    </source>
</evidence>
<keyword evidence="7" id="KW-1185">Reference proteome</keyword>
<dbReference type="PANTHER" id="PTHR30146">
    <property type="entry name" value="LACI-RELATED TRANSCRIPTIONAL REPRESSOR"/>
    <property type="match status" value="1"/>
</dbReference>
<dbReference type="InterPro" id="IPR000843">
    <property type="entry name" value="HTH_LacI"/>
</dbReference>
<comment type="caution">
    <text evidence="6">The sequence shown here is derived from an EMBL/GenBank/DDBJ whole genome shotgun (WGS) entry which is preliminary data.</text>
</comment>
<protein>
    <submittedName>
        <fullName evidence="6">HTH-type transcriptional regulator DegA</fullName>
    </submittedName>
</protein>
<feature type="compositionally biased region" description="Low complexity" evidence="4">
    <location>
        <begin position="345"/>
        <end position="362"/>
    </location>
</feature>
<dbReference type="PROSITE" id="PS50932">
    <property type="entry name" value="HTH_LACI_2"/>
    <property type="match status" value="1"/>
</dbReference>
<name>A0A5C5ZMI2_9BACT</name>
<dbReference type="Gene3D" id="3.40.50.2300">
    <property type="match status" value="2"/>
</dbReference>
<dbReference type="PANTHER" id="PTHR30146:SF109">
    <property type="entry name" value="HTH-TYPE TRANSCRIPTIONAL REGULATOR GALS"/>
    <property type="match status" value="1"/>
</dbReference>
<sequence>MSVTIYQIAERAGVSSSTVARILRGDANGASRRSIETAERIQKIAQEMGYRANARARAFSRGRTYGIGLLYTDDRWIFEGVNTHVVNSLVRALQGEGYHLVFTPIDSRGAWEDIVLGGQIDGGVVFQPMPTAVADAVRERNLPIVMLGDNSDPDLSQVVVDDFAGAYAATKHFLGLGHRRISCFIHESVKPHSSIQERLRGYRTAMEEAELPVREHVQTPEGEAVDALVLGDERPTAVLCYSDLEATLLAHSLWQYGLSVPGDVSLIGFNDLFSTRYMTPPLTVVGFDAAKIGEWGAKLVLQEIESKSESKSDSPAEATASDKAASVMTVKPKLVVRGSTSAARAASSAVAAPTAERPAASAKGATTRVDAQHPTSQRSEQADKRADRRRGGGADQADATTAGQAPQTGAVTPHSHDANSDANSDAIQS</sequence>
<feature type="compositionally biased region" description="Basic and acidic residues" evidence="4">
    <location>
        <begin position="380"/>
        <end position="392"/>
    </location>
</feature>
<evidence type="ECO:0000256" key="2">
    <source>
        <dbReference type="ARBA" id="ARBA00023125"/>
    </source>
</evidence>
<dbReference type="Pfam" id="PF00356">
    <property type="entry name" value="LacI"/>
    <property type="match status" value="1"/>
</dbReference>
<dbReference type="RefSeq" id="WP_146399373.1">
    <property type="nucleotide sequence ID" value="NZ_SJPQ01000002.1"/>
</dbReference>
<proteinExistence type="predicted"/>
<dbReference type="SUPFAM" id="SSF47413">
    <property type="entry name" value="lambda repressor-like DNA-binding domains"/>
    <property type="match status" value="1"/>
</dbReference>
<gene>
    <name evidence="6" type="primary">degA</name>
    <name evidence="6" type="ORF">Mal64_18500</name>
</gene>
<keyword evidence="3" id="KW-0804">Transcription</keyword>
<reference evidence="6 7" key="1">
    <citation type="submission" date="2019-02" db="EMBL/GenBank/DDBJ databases">
        <title>Deep-cultivation of Planctomycetes and their phenomic and genomic characterization uncovers novel biology.</title>
        <authorList>
            <person name="Wiegand S."/>
            <person name="Jogler M."/>
            <person name="Boedeker C."/>
            <person name="Pinto D."/>
            <person name="Vollmers J."/>
            <person name="Rivas-Marin E."/>
            <person name="Kohn T."/>
            <person name="Peeters S.H."/>
            <person name="Heuer A."/>
            <person name="Rast P."/>
            <person name="Oberbeckmann S."/>
            <person name="Bunk B."/>
            <person name="Jeske O."/>
            <person name="Meyerdierks A."/>
            <person name="Storesund J.E."/>
            <person name="Kallscheuer N."/>
            <person name="Luecker S."/>
            <person name="Lage O.M."/>
            <person name="Pohl T."/>
            <person name="Merkel B.J."/>
            <person name="Hornburger P."/>
            <person name="Mueller R.-W."/>
            <person name="Bruemmer F."/>
            <person name="Labrenz M."/>
            <person name="Spormann A.M."/>
            <person name="Op Den Camp H."/>
            <person name="Overmann J."/>
            <person name="Amann R."/>
            <person name="Jetten M.S.M."/>
            <person name="Mascher T."/>
            <person name="Medema M.H."/>
            <person name="Devos D.P."/>
            <person name="Kaster A.-K."/>
            <person name="Ovreas L."/>
            <person name="Rohde M."/>
            <person name="Galperin M.Y."/>
            <person name="Jogler C."/>
        </authorList>
    </citation>
    <scope>NUCLEOTIDE SEQUENCE [LARGE SCALE GENOMIC DNA]</scope>
    <source>
        <strain evidence="6 7">Mal64</strain>
    </source>
</reference>
<dbReference type="GO" id="GO:0000976">
    <property type="term" value="F:transcription cis-regulatory region binding"/>
    <property type="evidence" value="ECO:0007669"/>
    <property type="project" value="TreeGrafter"/>
</dbReference>
<evidence type="ECO:0000313" key="7">
    <source>
        <dbReference type="Proteomes" id="UP000315440"/>
    </source>
</evidence>